<dbReference type="AlphaFoldDB" id="A0A1X7RIR9"/>
<evidence type="ECO:0000313" key="3">
    <source>
        <dbReference type="Proteomes" id="UP000215127"/>
    </source>
</evidence>
<accession>A0A1X7RIR9</accession>
<gene>
    <name evidence="2" type="ORF">ZT3D7_G2463</name>
</gene>
<proteinExistence type="predicted"/>
<dbReference type="EMBL" id="LT853693">
    <property type="protein sequence ID" value="SMQ47316.1"/>
    <property type="molecule type" value="Genomic_DNA"/>
</dbReference>
<sequence>MFARHTRTRMRSSGVVQGLKSLASKLHPQLPLTARESNILLNTLTSSFRKHLDEIHPTGAEEETKSATKGVKEGARAPVRIHRVRSAAASADDHLVKLLTNPLLARRGRENVLDYDTAKVELAKSSSKDPIGLLERYQEKGAASVRIAELCLEAVQQVLHGLSADEKQRYIESTEPGRRALRWLLDSKAYETDQFWNSQNGVFAKEVSKFILLEGREENLWHWIALDLVMTPGPGIEPVGAMSPEQRLVRYAWRSHVLEAIVSYKLNGNPRDLFKSVNGLRHSDESLNAAIDVYIRACELKLSADRESHLYFTPLRATYQLVTKAIKAGGRLRAGIDVEKFNQLHNQSKHTLNPTKVQLAFYRDYVQAELQLWHPKGRRPLPIYQCFRHHKELFPSVIGGQRSVQAKFRFRVAMIRTIARAIHELRLQGHPKEAAELNGIALDGFPEFADVSSKYLAGLQHIERLEREDPDGAESEPPSIGFMRLGSFSPTW</sequence>
<feature type="compositionally biased region" description="Basic and acidic residues" evidence="1">
    <location>
        <begin position="62"/>
        <end position="74"/>
    </location>
</feature>
<name>A0A1X7RIR9_ZYMT9</name>
<dbReference type="Proteomes" id="UP000215127">
    <property type="component" value="Chromosome 2"/>
</dbReference>
<keyword evidence="3" id="KW-1185">Reference proteome</keyword>
<protein>
    <submittedName>
        <fullName evidence="2">Uncharacterized protein</fullName>
    </submittedName>
</protein>
<organism evidence="2 3">
    <name type="scientific">Zymoseptoria tritici (strain ST99CH_3D7)</name>
    <dbReference type="NCBI Taxonomy" id="1276538"/>
    <lineage>
        <taxon>Eukaryota</taxon>
        <taxon>Fungi</taxon>
        <taxon>Dikarya</taxon>
        <taxon>Ascomycota</taxon>
        <taxon>Pezizomycotina</taxon>
        <taxon>Dothideomycetes</taxon>
        <taxon>Dothideomycetidae</taxon>
        <taxon>Mycosphaerellales</taxon>
        <taxon>Mycosphaerellaceae</taxon>
        <taxon>Zymoseptoria</taxon>
    </lineage>
</organism>
<feature type="region of interest" description="Disordered" evidence="1">
    <location>
        <begin position="55"/>
        <end position="74"/>
    </location>
</feature>
<reference evidence="2 3" key="1">
    <citation type="submission" date="2016-06" db="EMBL/GenBank/DDBJ databases">
        <authorList>
            <person name="Kjaerup R.B."/>
            <person name="Dalgaard T.S."/>
            <person name="Juul-Madsen H.R."/>
        </authorList>
    </citation>
    <scope>NUCLEOTIDE SEQUENCE [LARGE SCALE GENOMIC DNA]</scope>
</reference>
<evidence type="ECO:0000256" key="1">
    <source>
        <dbReference type="SAM" id="MobiDB-lite"/>
    </source>
</evidence>
<evidence type="ECO:0000313" key="2">
    <source>
        <dbReference type="EMBL" id="SMQ47316.1"/>
    </source>
</evidence>
<feature type="region of interest" description="Disordered" evidence="1">
    <location>
        <begin position="466"/>
        <end position="492"/>
    </location>
</feature>